<dbReference type="Pfam" id="PF13610">
    <property type="entry name" value="DDE_Tnp_IS240"/>
    <property type="match status" value="1"/>
</dbReference>
<dbReference type="InterPro" id="IPR032874">
    <property type="entry name" value="DDE_dom"/>
</dbReference>
<sequence length="55" mass="6490">MFVNLRDRLYALWRAADERGTELDVLLQNRRDKSAAKRVFKSAPRSVETDSYAFR</sequence>
<accession>A0A2P5KBE2</accession>
<keyword evidence="2" id="KW-0540">Nuclease</keyword>
<evidence type="ECO:0000313" key="3">
    <source>
        <dbReference type="Proteomes" id="UP000243096"/>
    </source>
</evidence>
<comment type="caution">
    <text evidence="2">The sequence shown here is derived from an EMBL/GenBank/DDBJ whole genome shotgun (WGS) entry which is preliminary data.</text>
</comment>
<keyword evidence="2" id="KW-0255">Endonuclease</keyword>
<feature type="domain" description="DDE" evidence="1">
    <location>
        <begin position="2"/>
        <end position="45"/>
    </location>
</feature>
<organism evidence="2 3">
    <name type="scientific">Mycetohabitans endofungorum</name>
    <dbReference type="NCBI Taxonomy" id="417203"/>
    <lineage>
        <taxon>Bacteria</taxon>
        <taxon>Pseudomonadati</taxon>
        <taxon>Pseudomonadota</taxon>
        <taxon>Betaproteobacteria</taxon>
        <taxon>Burkholderiales</taxon>
        <taxon>Burkholderiaceae</taxon>
        <taxon>Mycetohabitans</taxon>
    </lineage>
</organism>
<reference evidence="2 3" key="1">
    <citation type="submission" date="2018-01" db="EMBL/GenBank/DDBJ databases">
        <title>Genomic Encyclopedia of Type Strains, Phase III (KMG-III): the genomes of soil and plant-associated and newly described type strains.</title>
        <authorList>
            <person name="Whitman W."/>
        </authorList>
    </citation>
    <scope>NUCLEOTIDE SEQUENCE [LARGE SCALE GENOMIC DNA]</scope>
    <source>
        <strain evidence="2 3">HKI456</strain>
    </source>
</reference>
<keyword evidence="3" id="KW-1185">Reference proteome</keyword>
<dbReference type="AlphaFoldDB" id="A0A2P5KBE2"/>
<evidence type="ECO:0000259" key="1">
    <source>
        <dbReference type="Pfam" id="PF13610"/>
    </source>
</evidence>
<gene>
    <name evidence="2" type="ORF">B0O95_105195</name>
</gene>
<dbReference type="Proteomes" id="UP000243096">
    <property type="component" value="Unassembled WGS sequence"/>
</dbReference>
<dbReference type="EMBL" id="PRDW01000005">
    <property type="protein sequence ID" value="PPB84011.1"/>
    <property type="molecule type" value="Genomic_DNA"/>
</dbReference>
<dbReference type="GO" id="GO:0004519">
    <property type="term" value="F:endonuclease activity"/>
    <property type="evidence" value="ECO:0007669"/>
    <property type="project" value="UniProtKB-KW"/>
</dbReference>
<name>A0A2P5KBE2_9BURK</name>
<proteinExistence type="predicted"/>
<evidence type="ECO:0000313" key="2">
    <source>
        <dbReference type="EMBL" id="PPB84011.1"/>
    </source>
</evidence>
<keyword evidence="2" id="KW-0378">Hydrolase</keyword>
<protein>
    <submittedName>
        <fullName evidence="2">DDE superfamily endonuclease</fullName>
    </submittedName>
</protein>